<dbReference type="EMBL" id="QOCV01000002">
    <property type="protein sequence ID" value="RHW55157.1"/>
    <property type="molecule type" value="Genomic_DNA"/>
</dbReference>
<sequence length="194" mass="22101">MKAINVDKINGNELYTNEATTTATQWIGKSVVLYDSQGNKTSKQLNLGQKVTLDKQANIFDLTEKGDGYNGGTNLYRIKGTNDFINKYSVKKIRQPLPRYTNYTRVLFVNDGYLYNAKGEKVIEKDNRPNYHKGGSITVTSMIDITDKTTGETVRFYRLADQYLDIDQKRSNECYIKVSDTKIIWGGNNLKLNN</sequence>
<comment type="caution">
    <text evidence="1">The sequence shown here is derived from an EMBL/GenBank/DDBJ whole genome shotgun (WGS) entry which is preliminary data.</text>
</comment>
<dbReference type="AlphaFoldDB" id="A0A396SU69"/>
<reference evidence="1 2" key="1">
    <citation type="submission" date="2018-07" db="EMBL/GenBank/DDBJ databases">
        <title>Genome sequences of six Lactobacillus spp. isolated from bumble bee guts.</title>
        <authorList>
            <person name="Motta E.V.S."/>
            <person name="Moran N.A."/>
        </authorList>
    </citation>
    <scope>NUCLEOTIDE SEQUENCE [LARGE SCALE GENOMIC DNA]</scope>
    <source>
        <strain evidence="1 2">OCC3</strain>
    </source>
</reference>
<accession>A0A396SU69</accession>
<protein>
    <recommendedName>
        <fullName evidence="3">Surface layer protein A domain-containing protein</fullName>
    </recommendedName>
</protein>
<evidence type="ECO:0000313" key="2">
    <source>
        <dbReference type="Proteomes" id="UP000265862"/>
    </source>
</evidence>
<proteinExistence type="predicted"/>
<dbReference type="Proteomes" id="UP000265862">
    <property type="component" value="Unassembled WGS sequence"/>
</dbReference>
<evidence type="ECO:0000313" key="1">
    <source>
        <dbReference type="EMBL" id="RHW55157.1"/>
    </source>
</evidence>
<name>A0A396SU69_9LACO</name>
<evidence type="ECO:0008006" key="3">
    <source>
        <dbReference type="Google" id="ProtNLM"/>
    </source>
</evidence>
<gene>
    <name evidence="1" type="ORF">DS835_00850</name>
</gene>
<organism evidence="1 2">
    <name type="scientific">Lactobacillus bombicola</name>
    <dbReference type="NCBI Taxonomy" id="1505723"/>
    <lineage>
        <taxon>Bacteria</taxon>
        <taxon>Bacillati</taxon>
        <taxon>Bacillota</taxon>
        <taxon>Bacilli</taxon>
        <taxon>Lactobacillales</taxon>
        <taxon>Lactobacillaceae</taxon>
        <taxon>Lactobacillus</taxon>
    </lineage>
</organism>